<dbReference type="Proteomes" id="UP000704712">
    <property type="component" value="Unassembled WGS sequence"/>
</dbReference>
<evidence type="ECO:0000313" key="1">
    <source>
        <dbReference type="EMBL" id="KAF4134445.1"/>
    </source>
</evidence>
<sequence>MLNVKTVNNKIPFDMKTRWSKAIIGVRDILKQQACRYSAVVDNTTARMIAYALEIAAVTFMQLEWTVELFYEVQILDAALTGACTTKSARVNLNRVAKKSSGSLATMIREAKDDELLERLLWTYRGLMKTMKTLSNNEAPQRISVILSMMEIMMEVDAGRKCEKDVRNVVHQARSWVSKTTRQDYMSYRLRCFAGKAAVYAENMKNSQAELSSIAKITNALNNSSKQQTPK</sequence>
<name>A0A8S9U066_PHYIN</name>
<comment type="caution">
    <text evidence="1">The sequence shown here is derived from an EMBL/GenBank/DDBJ whole genome shotgun (WGS) entry which is preliminary data.</text>
</comment>
<gene>
    <name evidence="1" type="ORF">GN958_ATG16380</name>
</gene>
<proteinExistence type="predicted"/>
<dbReference type="AlphaFoldDB" id="A0A8S9U066"/>
<reference evidence="1" key="1">
    <citation type="submission" date="2020-03" db="EMBL/GenBank/DDBJ databases">
        <title>Hybrid Assembly of Korean Phytophthora infestans isolates.</title>
        <authorList>
            <person name="Prokchorchik M."/>
            <person name="Lee Y."/>
            <person name="Seo J."/>
            <person name="Cho J.-H."/>
            <person name="Park Y.-E."/>
            <person name="Jang D.-C."/>
            <person name="Im J.-S."/>
            <person name="Choi J.-G."/>
            <person name="Park H.-J."/>
            <person name="Lee G.-B."/>
            <person name="Lee Y.-G."/>
            <person name="Hong S.-Y."/>
            <person name="Cho K."/>
            <person name="Sohn K.H."/>
        </authorList>
    </citation>
    <scope>NUCLEOTIDE SEQUENCE</scope>
    <source>
        <strain evidence="1">KR_2_A2</strain>
    </source>
</reference>
<accession>A0A8S9U066</accession>
<dbReference type="EMBL" id="JAACNO010002287">
    <property type="protein sequence ID" value="KAF4134445.1"/>
    <property type="molecule type" value="Genomic_DNA"/>
</dbReference>
<evidence type="ECO:0000313" key="2">
    <source>
        <dbReference type="Proteomes" id="UP000704712"/>
    </source>
</evidence>
<protein>
    <submittedName>
        <fullName evidence="1">Uncharacterized protein</fullName>
    </submittedName>
</protein>
<organism evidence="1 2">
    <name type="scientific">Phytophthora infestans</name>
    <name type="common">Potato late blight agent</name>
    <name type="synonym">Botrytis infestans</name>
    <dbReference type="NCBI Taxonomy" id="4787"/>
    <lineage>
        <taxon>Eukaryota</taxon>
        <taxon>Sar</taxon>
        <taxon>Stramenopiles</taxon>
        <taxon>Oomycota</taxon>
        <taxon>Peronosporomycetes</taxon>
        <taxon>Peronosporales</taxon>
        <taxon>Peronosporaceae</taxon>
        <taxon>Phytophthora</taxon>
    </lineage>
</organism>